<dbReference type="Gene3D" id="3.10.20.10">
    <property type="match status" value="1"/>
</dbReference>
<reference evidence="2" key="1">
    <citation type="submission" date="2018-05" db="EMBL/GenBank/DDBJ databases">
        <authorList>
            <person name="Lanie J.A."/>
            <person name="Ng W.-L."/>
            <person name="Kazmierczak K.M."/>
            <person name="Andrzejewski T.M."/>
            <person name="Davidsen T.M."/>
            <person name="Wayne K.J."/>
            <person name="Tettelin H."/>
            <person name="Glass J.I."/>
            <person name="Rusch D."/>
            <person name="Podicherti R."/>
            <person name="Tsui H.-C.T."/>
            <person name="Winkler M.E."/>
        </authorList>
    </citation>
    <scope>NUCLEOTIDE SEQUENCE</scope>
</reference>
<dbReference type="EMBL" id="UINC01001036">
    <property type="protein sequence ID" value="SUZ68305.1"/>
    <property type="molecule type" value="Genomic_DNA"/>
</dbReference>
<name>A0A381PMS1_9ZZZZ</name>
<evidence type="ECO:0000313" key="2">
    <source>
        <dbReference type="EMBL" id="SUZ68305.1"/>
    </source>
</evidence>
<organism evidence="2">
    <name type="scientific">marine metagenome</name>
    <dbReference type="NCBI Taxonomy" id="408172"/>
    <lineage>
        <taxon>unclassified sequences</taxon>
        <taxon>metagenomes</taxon>
        <taxon>ecological metagenomes</taxon>
    </lineage>
</organism>
<protein>
    <recommendedName>
        <fullName evidence="1">DUF1543 domain-containing protein</fullName>
    </recommendedName>
</protein>
<feature type="domain" description="DUF1543" evidence="1">
    <location>
        <begin position="20"/>
        <end position="69"/>
    </location>
</feature>
<accession>A0A381PMS1</accession>
<evidence type="ECO:0000259" key="1">
    <source>
        <dbReference type="Pfam" id="PF07566"/>
    </source>
</evidence>
<dbReference type="InterPro" id="IPR011440">
    <property type="entry name" value="DUF1543"/>
</dbReference>
<dbReference type="AlphaFoldDB" id="A0A381PMS1"/>
<proteinExistence type="predicted"/>
<sequence>MNLYMVHVGFYDPSIGEGLYEVHMNFFTVAEDPKKAKDNILNLKEFKDKKMHIDGIKELSYIDGYKVSLEEGENSKQEKILGYDESKKL</sequence>
<dbReference type="Pfam" id="PF07566">
    <property type="entry name" value="DUF1543"/>
    <property type="match status" value="1"/>
</dbReference>
<gene>
    <name evidence="2" type="ORF">METZ01_LOCUS21159</name>
</gene>